<evidence type="ECO:0000313" key="1">
    <source>
        <dbReference type="EMBL" id="QHU07673.1"/>
    </source>
</evidence>
<reference evidence="1" key="1">
    <citation type="journal article" date="2020" name="Nature">
        <title>Giant virus diversity and host interactions through global metagenomics.</title>
        <authorList>
            <person name="Schulz F."/>
            <person name="Roux S."/>
            <person name="Paez-Espino D."/>
            <person name="Jungbluth S."/>
            <person name="Walsh D.A."/>
            <person name="Denef V.J."/>
            <person name="McMahon K.D."/>
            <person name="Konstantinidis K.T."/>
            <person name="Eloe-Fadrosh E.A."/>
            <person name="Kyrpides N.C."/>
            <person name="Woyke T."/>
        </authorList>
    </citation>
    <scope>NUCLEOTIDE SEQUENCE</scope>
    <source>
        <strain evidence="1">GVMAG-S-1041349-163</strain>
    </source>
</reference>
<dbReference type="EMBL" id="MN740685">
    <property type="protein sequence ID" value="QHU07673.1"/>
    <property type="molecule type" value="Genomic_DNA"/>
</dbReference>
<name>A0A6C0JQK7_9ZZZZ</name>
<sequence>MAEKKFNDTILIFSELKTVLYSIVESYRKLIHIAQNDNTKLEKLCKLTSAMVDEKGKLVYTQKMLSNVSDKIISKSIKESEYFMVFFYNVDVFINFLTSLKSIKSIINYNNPTLMIIIETWLGDRYNVKKDEALKILIKELRNEQMNITKHVSRELYSDLSEEHLKIEEYNDREEYNDHEDTEL</sequence>
<dbReference type="AlphaFoldDB" id="A0A6C0JQK7"/>
<protein>
    <submittedName>
        <fullName evidence="1">Uncharacterized protein</fullName>
    </submittedName>
</protein>
<organism evidence="1">
    <name type="scientific">viral metagenome</name>
    <dbReference type="NCBI Taxonomy" id="1070528"/>
    <lineage>
        <taxon>unclassified sequences</taxon>
        <taxon>metagenomes</taxon>
        <taxon>organismal metagenomes</taxon>
    </lineage>
</organism>
<accession>A0A6C0JQK7</accession>
<proteinExistence type="predicted"/>